<evidence type="ECO:0000313" key="2">
    <source>
        <dbReference type="Proteomes" id="UP000007820"/>
    </source>
</evidence>
<comment type="caution">
    <text evidence="1">The sequence shown here is derived from an EMBL/GenBank/DDBJ whole genome shotgun (WGS) entry which is preliminary data.</text>
</comment>
<name>F9D7C9_PREDD</name>
<evidence type="ECO:0000313" key="1">
    <source>
        <dbReference type="EMBL" id="EGQ11377.1"/>
    </source>
</evidence>
<reference evidence="1 2" key="1">
    <citation type="submission" date="2011-04" db="EMBL/GenBank/DDBJ databases">
        <authorList>
            <person name="Muzny D."/>
            <person name="Qin X."/>
            <person name="Deng J."/>
            <person name="Jiang H."/>
            <person name="Liu Y."/>
            <person name="Qu J."/>
            <person name="Song X.-Z."/>
            <person name="Zhang L."/>
            <person name="Thornton R."/>
            <person name="Coyle M."/>
            <person name="Francisco L."/>
            <person name="Jackson L."/>
            <person name="Javaid M."/>
            <person name="Korchina V."/>
            <person name="Kovar C."/>
            <person name="Mata R."/>
            <person name="Mathew T."/>
            <person name="Ngo R."/>
            <person name="Nguyen L."/>
            <person name="Nguyen N."/>
            <person name="Okwuonu G."/>
            <person name="Ongeri F."/>
            <person name="Pham C."/>
            <person name="Simmons D."/>
            <person name="Wilczek-Boney K."/>
            <person name="Hale W."/>
            <person name="Jakkamsetti A."/>
            <person name="Pham P."/>
            <person name="Ruth R."/>
            <person name="San Lucas F."/>
            <person name="Warren J."/>
            <person name="Zhang J."/>
            <person name="Zhao Z."/>
            <person name="Zhou C."/>
            <person name="Zhu D."/>
            <person name="Lee S."/>
            <person name="Bess C."/>
            <person name="Blankenburg K."/>
            <person name="Forbes L."/>
            <person name="Fu Q."/>
            <person name="Gubbala S."/>
            <person name="Hirani K."/>
            <person name="Jayaseelan J.C."/>
            <person name="Lara F."/>
            <person name="Munidasa M."/>
            <person name="Palculict T."/>
            <person name="Patil S."/>
            <person name="Pu L.-L."/>
            <person name="Saada N."/>
            <person name="Tang L."/>
            <person name="Weissenberger G."/>
            <person name="Zhu Y."/>
            <person name="Hemphill L."/>
            <person name="Shang Y."/>
            <person name="Youmans B."/>
            <person name="Ayvaz T."/>
            <person name="Ross M."/>
            <person name="Santibanez J."/>
            <person name="Aqrawi P."/>
            <person name="Gross S."/>
            <person name="Joshi V."/>
            <person name="Fowler G."/>
            <person name="Nazareth L."/>
            <person name="Reid J."/>
            <person name="Worley K."/>
            <person name="Petrosino J."/>
            <person name="Highlander S."/>
            <person name="Gibbs R."/>
        </authorList>
    </citation>
    <scope>NUCLEOTIDE SEQUENCE [LARGE SCALE GENOMIC DNA]</scope>
    <source>
        <strain evidence="1 2">DSM 3688</strain>
    </source>
</reference>
<dbReference type="AlphaFoldDB" id="F9D7C9"/>
<sequence>MRLKYALARLSVPVQTIGILPKWISAFLPSQEDQKTPHTKRVRKVPKLSKKFSDKVFGN</sequence>
<proteinExistence type="predicted"/>
<protein>
    <submittedName>
        <fullName evidence="1">Uncharacterized protein</fullName>
    </submittedName>
</protein>
<dbReference type="EMBL" id="AFPW01000066">
    <property type="protein sequence ID" value="EGQ11377.1"/>
    <property type="molecule type" value="Genomic_DNA"/>
</dbReference>
<accession>F9D7C9</accession>
<organism evidence="1 2">
    <name type="scientific">Prevotella dentalis (strain ATCC 49559 / DSM 3688 / JCM 13448 / NCTC 12043 / ES 2772)</name>
    <name type="common">Mitsuokella dentalis</name>
    <dbReference type="NCBI Taxonomy" id="908937"/>
    <lineage>
        <taxon>Bacteria</taxon>
        <taxon>Pseudomonadati</taxon>
        <taxon>Bacteroidota</taxon>
        <taxon>Bacteroidia</taxon>
        <taxon>Bacteroidales</taxon>
        <taxon>Prevotellaceae</taxon>
        <taxon>Prevotella</taxon>
    </lineage>
</organism>
<dbReference type="Proteomes" id="UP000007820">
    <property type="component" value="Unassembled WGS sequence"/>
</dbReference>
<gene>
    <name evidence="1" type="ORF">HMPREF9136_2757</name>
</gene>